<feature type="region of interest" description="Disordered" evidence="1">
    <location>
        <begin position="283"/>
        <end position="330"/>
    </location>
</feature>
<name>A0A9P6R0X9_9FUNG</name>
<comment type="caution">
    <text evidence="2">The sequence shown here is derived from an EMBL/GenBank/DDBJ whole genome shotgun (WGS) entry which is preliminary data.</text>
</comment>
<dbReference type="InterPro" id="IPR032675">
    <property type="entry name" value="LRR_dom_sf"/>
</dbReference>
<dbReference type="Proteomes" id="UP000823405">
    <property type="component" value="Unassembled WGS sequence"/>
</dbReference>
<dbReference type="SUPFAM" id="SSF52047">
    <property type="entry name" value="RNI-like"/>
    <property type="match status" value="1"/>
</dbReference>
<keyword evidence="3" id="KW-1185">Reference proteome</keyword>
<accession>A0A9P6R0X9</accession>
<organism evidence="2 3">
    <name type="scientific">Linnemannia gamsii</name>
    <dbReference type="NCBI Taxonomy" id="64522"/>
    <lineage>
        <taxon>Eukaryota</taxon>
        <taxon>Fungi</taxon>
        <taxon>Fungi incertae sedis</taxon>
        <taxon>Mucoromycota</taxon>
        <taxon>Mortierellomycotina</taxon>
        <taxon>Mortierellomycetes</taxon>
        <taxon>Mortierellales</taxon>
        <taxon>Mortierellaceae</taxon>
        <taxon>Linnemannia</taxon>
    </lineage>
</organism>
<dbReference type="OrthoDB" id="2420896at2759"/>
<proteinExistence type="predicted"/>
<dbReference type="EMBL" id="JAAAIN010000835">
    <property type="protein sequence ID" value="KAG0310457.1"/>
    <property type="molecule type" value="Genomic_DNA"/>
</dbReference>
<gene>
    <name evidence="2" type="ORF">BGZ97_012544</name>
</gene>
<protein>
    <recommendedName>
        <fullName evidence="4">RNI-like protein</fullName>
    </recommendedName>
</protein>
<dbReference type="AlphaFoldDB" id="A0A9P6R0X9"/>
<sequence>MDMLDEDTATLAAMLQVDRQCFFAAVPRLYRDPFFRIREIYRRKCHSIRINLQRTEADQRLRPITSDPSLPLTEDEETALKVWNAYRTKAFFEQDDVAINMHWRQEAQDRERRLLLTLMSTLVQDLCIRFPAIADWFLPLPSSLASSSSTSTPSTPTMTATIGTLPHLLRRQPLDLGPHFREVTWTSQHYLRHWAVIDLEKLSTRRRHLPYTSYEAYANGGSKDKDGLFNFMFRGDQAQWWMIGVPEYLQRALLNRPGADRILALRIPIRRVRSFQERRDRAPRNWIKSKSSRRRKGEARAGREMGSEEEDDDDDEEDDDEEEEGCGSLEAVTVMSSTGAATTMARPPQPLESFLQKSKVNASNLGDESSRPYCFTLNKLTNLRRVEICNLSQNKCDWETLRRALFTLEFGDDSGVQLKDLGKIKVTPELLKKRRHNNKIRELCLTTQSTMGPEIDGILECFGGLEVLEIMTHSFQDHPWVTNWDPSLCKELKVLRVGEVARMTASKGSLEDLGRFCRLEELRLRIDFANVFQWVVDAKKEIKARAARGSGVEEVSSPPLSPTSVRERAGAGGAREEEDPLSRCLPRLKKLGVLNRQNLSLDVLTTVAEAFGDQLDELVICFSGHEGPLQFKRPLTHLTRLAIRFTNIKRFNFEGLAQQCPMLEWIIIQHTWFTGSHPDHDVNGEGSNPTAVSSEARPMYDRLNDAMVEALGQFTRLRTFYIEGHSTMRGDQLRNLVDRCSSLRRIGVHMMPAVTTEELAEIDCELRDRPEKFPLLQRGVYRLPSRMSNYLDLDFHWRVIQWGYDLHE</sequence>
<feature type="region of interest" description="Disordered" evidence="1">
    <location>
        <begin position="547"/>
        <end position="578"/>
    </location>
</feature>
<evidence type="ECO:0000313" key="2">
    <source>
        <dbReference type="EMBL" id="KAG0310457.1"/>
    </source>
</evidence>
<reference evidence="2" key="1">
    <citation type="journal article" date="2020" name="Fungal Divers.">
        <title>Resolving the Mortierellaceae phylogeny through synthesis of multi-gene phylogenetics and phylogenomics.</title>
        <authorList>
            <person name="Vandepol N."/>
            <person name="Liber J."/>
            <person name="Desiro A."/>
            <person name="Na H."/>
            <person name="Kennedy M."/>
            <person name="Barry K."/>
            <person name="Grigoriev I.V."/>
            <person name="Miller A.N."/>
            <person name="O'Donnell K."/>
            <person name="Stajich J.E."/>
            <person name="Bonito G."/>
        </authorList>
    </citation>
    <scope>NUCLEOTIDE SEQUENCE</scope>
    <source>
        <strain evidence="2">NVP60</strain>
    </source>
</reference>
<dbReference type="Gene3D" id="3.80.10.10">
    <property type="entry name" value="Ribonuclease Inhibitor"/>
    <property type="match status" value="1"/>
</dbReference>
<evidence type="ECO:0000313" key="3">
    <source>
        <dbReference type="Proteomes" id="UP000823405"/>
    </source>
</evidence>
<evidence type="ECO:0000256" key="1">
    <source>
        <dbReference type="SAM" id="MobiDB-lite"/>
    </source>
</evidence>
<evidence type="ECO:0008006" key="4">
    <source>
        <dbReference type="Google" id="ProtNLM"/>
    </source>
</evidence>
<feature type="compositionally biased region" description="Acidic residues" evidence="1">
    <location>
        <begin position="307"/>
        <end position="325"/>
    </location>
</feature>